<keyword evidence="2" id="KW-0677">Repeat</keyword>
<dbReference type="PROSITE" id="PS51272">
    <property type="entry name" value="SLH"/>
    <property type="match status" value="1"/>
</dbReference>
<feature type="signal peptide" evidence="4">
    <location>
        <begin position="1"/>
        <end position="25"/>
    </location>
</feature>
<dbReference type="InterPro" id="IPR009459">
    <property type="entry name" value="MucBP_dom"/>
</dbReference>
<dbReference type="InterPro" id="IPR032675">
    <property type="entry name" value="LRR_dom_sf"/>
</dbReference>
<feature type="region of interest" description="Disordered" evidence="3">
    <location>
        <begin position="912"/>
        <end position="952"/>
    </location>
</feature>
<dbReference type="AlphaFoldDB" id="A0A2X1BFS0"/>
<feature type="region of interest" description="Disordered" evidence="3">
    <location>
        <begin position="27"/>
        <end position="53"/>
    </location>
</feature>
<dbReference type="Pfam" id="PF13306">
    <property type="entry name" value="LRR_5"/>
    <property type="match status" value="4"/>
</dbReference>
<dbReference type="Gene3D" id="3.10.20.320">
    <property type="entry name" value="Putative peptidoglycan bound protein (lpxtg motif)"/>
    <property type="match status" value="2"/>
</dbReference>
<dbReference type="EMBL" id="UAQE01000006">
    <property type="protein sequence ID" value="SPU40581.1"/>
    <property type="molecule type" value="Genomic_DNA"/>
</dbReference>
<dbReference type="Pfam" id="PF06458">
    <property type="entry name" value="MucBP"/>
    <property type="match status" value="3"/>
</dbReference>
<proteinExistence type="predicted"/>
<evidence type="ECO:0000256" key="1">
    <source>
        <dbReference type="ARBA" id="ARBA00022729"/>
    </source>
</evidence>
<name>A0A2X1BFS0_9BACI</name>
<evidence type="ECO:0000256" key="4">
    <source>
        <dbReference type="SAM" id="SignalP"/>
    </source>
</evidence>
<dbReference type="InterPro" id="IPR026906">
    <property type="entry name" value="LRR_5"/>
</dbReference>
<evidence type="ECO:0000256" key="2">
    <source>
        <dbReference type="ARBA" id="ARBA00022737"/>
    </source>
</evidence>
<protein>
    <submittedName>
        <fullName evidence="6">S-layer domain-containing protein</fullName>
    </submittedName>
</protein>
<sequence length="1074" mass="118637">MKRIIALTLSTVIVLNTIASSTVFANTTSPTEQTEKKMDLKPDTSESNLDDKTSDLTEVHIEDSTETSIEEPIVKDEQSTEIDENNGQLILDNEDNFDYVDNGDGTASITGYSGTNTDLVIPTSINGLEIVEFADEAFKGKKFTSVIVEGDIKRVGSKSFNGTILNSITFSGNVDLIESNAFMGAVIDSIVFKKDVGIFNNNALMWSHIKSLTVDGNIKEIGYQAFYGINSNSNSLVNVVFNGDIDKIGDYAFYSSNIDKITFHGDIPYLSSYMFSDINNDVTKGAELEFLGKMEYIGDYAISYSNLKSVVVESELSYIDEYAFTDINSYRGDNVTILFNNSIGTIKEYVFYDAKVKSILVNGYIDTIEQYTALDLVVDDFLLIGGIGTIGYGGFQSSEIRELLVKGDINTIEDYAFLNVHVLDKMVIEGNVGTIGASTFNSVDIPFMHIQGNINSIEREAFASNVGEKGIGSKEIIVDGKIGSTGKNSFVMLNSDKFIVKKGIENIGEESFQLSDIKELDIFTNTKALGDRAFQSTKFNTEVEIPSTVTSLGMGTFRGASAPNYIVNANYHTITDEMFNSAKVLRVLTINDMYTNIGNSAFKNVGIEEVKLSKNLESIGDEAFFNHKLSCVTTNSKLAAIGIDAFKSSEVAPEDFTIWGDKDSAAETYAQANGHIFKENDIFSNDCNPAEWAIEVEYVDEQGMLLDSKTISKPAKGNHTESAKAISGYTVKSNKIVTVEVTNENPNHTITFIYKKNASPKPPPETILGTVMVKYVDENEAVLDSKVVNNLPLGMHIEQAKQIAGYIVKGNQTATVEITNKNLEHTISFVYSKNTSPKPPETVLGTVEVKYVDENKVVLDSKVVNNLPLGTHIEHAKDITGYQVTGSKQLSVEITKDNDKFTITFTYKKVNEPVTPEPGPSQPEITLPPITTPSTTEPLPETPSEEAENHKGKRVIRDEGNGIYSTVPHFLDRNSKLKITSKYNYGLLITDRVSVPFKDIDGLFSYQEVEDLYNYLIVKGTTPSTYSPKKDLTRGEFSAMLARALELRTNSKKYKFKDVNVYKKRYKPCMKRVL</sequence>
<dbReference type="Proteomes" id="UP000251431">
    <property type="component" value="Unassembled WGS sequence"/>
</dbReference>
<feature type="domain" description="SLH" evidence="5">
    <location>
        <begin position="992"/>
        <end position="1055"/>
    </location>
</feature>
<feature type="compositionally biased region" description="Basic and acidic residues" evidence="3">
    <location>
        <begin position="33"/>
        <end position="53"/>
    </location>
</feature>
<evidence type="ECO:0000313" key="7">
    <source>
        <dbReference type="Proteomes" id="UP000251431"/>
    </source>
</evidence>
<feature type="chain" id="PRO_5015941476" evidence="4">
    <location>
        <begin position="26"/>
        <end position="1074"/>
    </location>
</feature>
<dbReference type="Pfam" id="PF00395">
    <property type="entry name" value="SLH"/>
    <property type="match status" value="1"/>
</dbReference>
<keyword evidence="1 4" id="KW-0732">Signal</keyword>
<dbReference type="RefSeq" id="WP_112118839.1">
    <property type="nucleotide sequence ID" value="NZ_UAQE01000006.1"/>
</dbReference>
<dbReference type="InterPro" id="IPR001119">
    <property type="entry name" value="SLH_dom"/>
</dbReference>
<dbReference type="PANTHER" id="PTHR45661">
    <property type="entry name" value="SURFACE ANTIGEN"/>
    <property type="match status" value="1"/>
</dbReference>
<gene>
    <name evidence="6" type="primary">inlJ</name>
    <name evidence="6" type="ORF">NCTC7582_05123</name>
</gene>
<dbReference type="Gene3D" id="3.80.10.10">
    <property type="entry name" value="Ribonuclease Inhibitor"/>
    <property type="match status" value="4"/>
</dbReference>
<feature type="compositionally biased region" description="Low complexity" evidence="3">
    <location>
        <begin position="923"/>
        <end position="939"/>
    </location>
</feature>
<evidence type="ECO:0000256" key="3">
    <source>
        <dbReference type="SAM" id="MobiDB-lite"/>
    </source>
</evidence>
<dbReference type="PANTHER" id="PTHR45661:SF3">
    <property type="entry name" value="IG-LIKE DOMAIN-CONTAINING PROTEIN"/>
    <property type="match status" value="1"/>
</dbReference>
<dbReference type="InterPro" id="IPR053139">
    <property type="entry name" value="Surface_bspA-like"/>
</dbReference>
<organism evidence="6 7">
    <name type="scientific">Lysinibacillus capsici</name>
    <dbReference type="NCBI Taxonomy" id="2115968"/>
    <lineage>
        <taxon>Bacteria</taxon>
        <taxon>Bacillati</taxon>
        <taxon>Bacillota</taxon>
        <taxon>Bacilli</taxon>
        <taxon>Bacillales</taxon>
        <taxon>Bacillaceae</taxon>
        <taxon>Lysinibacillus</taxon>
    </lineage>
</organism>
<evidence type="ECO:0000313" key="6">
    <source>
        <dbReference type="EMBL" id="SPU40581.1"/>
    </source>
</evidence>
<evidence type="ECO:0000259" key="5">
    <source>
        <dbReference type="PROSITE" id="PS51272"/>
    </source>
</evidence>
<reference evidence="6 7" key="1">
    <citation type="submission" date="2018-06" db="EMBL/GenBank/DDBJ databases">
        <authorList>
            <consortium name="Pathogen Informatics"/>
            <person name="Doyle S."/>
        </authorList>
    </citation>
    <scope>NUCLEOTIDE SEQUENCE [LARGE SCALE GENOMIC DNA]</scope>
    <source>
        <strain evidence="6 7">NCTC7582</strain>
    </source>
</reference>
<accession>A0A2X1BFS0</accession>